<comment type="caution">
    <text evidence="1">The sequence shown here is derived from an EMBL/GenBank/DDBJ whole genome shotgun (WGS) entry which is preliminary data.</text>
</comment>
<accession>A0ACC1RWZ5</accession>
<dbReference type="Proteomes" id="UP001148662">
    <property type="component" value="Unassembled WGS sequence"/>
</dbReference>
<evidence type="ECO:0000313" key="1">
    <source>
        <dbReference type="EMBL" id="KAJ3527477.1"/>
    </source>
</evidence>
<evidence type="ECO:0000313" key="2">
    <source>
        <dbReference type="Proteomes" id="UP001148662"/>
    </source>
</evidence>
<gene>
    <name evidence="1" type="ORF">NM688_g8123</name>
</gene>
<dbReference type="EMBL" id="JANHOG010002085">
    <property type="protein sequence ID" value="KAJ3527477.1"/>
    <property type="molecule type" value="Genomic_DNA"/>
</dbReference>
<reference evidence="1" key="1">
    <citation type="submission" date="2022-07" db="EMBL/GenBank/DDBJ databases">
        <title>Genome Sequence of Phlebia brevispora.</title>
        <authorList>
            <person name="Buettner E."/>
        </authorList>
    </citation>
    <scope>NUCLEOTIDE SEQUENCE</scope>
    <source>
        <strain evidence="1">MPL23</strain>
    </source>
</reference>
<keyword evidence="2" id="KW-1185">Reference proteome</keyword>
<protein>
    <submittedName>
        <fullName evidence="1">Uncharacterized protein</fullName>
    </submittedName>
</protein>
<name>A0ACC1RWZ5_9APHY</name>
<sequence>MFAKIASLAILAAAALSVNAQTIDSCIISCSAAAASAAGCSSYADLPCVCTNQNFQNAATACIEATCPSSDLAAAKALQKLECSLVVDSLVNNKSL</sequence>
<organism evidence="1 2">
    <name type="scientific">Phlebia brevispora</name>
    <dbReference type="NCBI Taxonomy" id="194682"/>
    <lineage>
        <taxon>Eukaryota</taxon>
        <taxon>Fungi</taxon>
        <taxon>Dikarya</taxon>
        <taxon>Basidiomycota</taxon>
        <taxon>Agaricomycotina</taxon>
        <taxon>Agaricomycetes</taxon>
        <taxon>Polyporales</taxon>
        <taxon>Meruliaceae</taxon>
        <taxon>Phlebia</taxon>
    </lineage>
</organism>
<proteinExistence type="predicted"/>